<keyword evidence="11" id="KW-0966">Cell projection</keyword>
<comment type="function">
    <text evidence="1 10">Controls the rotational direction of flagella during chemotaxis.</text>
</comment>
<dbReference type="GO" id="GO:0071973">
    <property type="term" value="P:bacterial-type flagellum-dependent cell motility"/>
    <property type="evidence" value="ECO:0007669"/>
    <property type="project" value="InterPro"/>
</dbReference>
<keyword evidence="12" id="KW-1185">Reference proteome</keyword>
<dbReference type="InterPro" id="IPR005503">
    <property type="entry name" value="FliL"/>
</dbReference>
<protein>
    <recommendedName>
        <fullName evidence="10">Flagellar protein FliL</fullName>
    </recommendedName>
</protein>
<name>A0A2R8BWZ5_9RHOB</name>
<evidence type="ECO:0000256" key="6">
    <source>
        <dbReference type="ARBA" id="ARBA00022692"/>
    </source>
</evidence>
<evidence type="ECO:0000256" key="1">
    <source>
        <dbReference type="ARBA" id="ARBA00002254"/>
    </source>
</evidence>
<evidence type="ECO:0000256" key="7">
    <source>
        <dbReference type="ARBA" id="ARBA00022779"/>
    </source>
</evidence>
<sequence length="170" mass="17992">MAEDGEDEPPKKGRTGLIIGAIAAVLLGGGGFYAVWSGLILGGASEEVESAGADDGAAVEEIEIIGSLTAEEVGFIAVEPLVVSLSGQNNNRHLRFRAQLEVANRHKADVEHLMPRVIDVMNGYLRAVEPSSLSTAGALMQIRAQLLRRVDMVVGAGKVRDVLVMEFVLS</sequence>
<dbReference type="OrthoDB" id="7619358at2"/>
<feature type="transmembrane region" description="Helical" evidence="10">
    <location>
        <begin position="16"/>
        <end position="36"/>
    </location>
</feature>
<proteinExistence type="inferred from homology"/>
<keyword evidence="8 10" id="KW-1133">Transmembrane helix</keyword>
<accession>A0A2R8BWZ5</accession>
<reference evidence="11 12" key="1">
    <citation type="submission" date="2018-03" db="EMBL/GenBank/DDBJ databases">
        <authorList>
            <person name="Keele B.F."/>
        </authorList>
    </citation>
    <scope>NUCLEOTIDE SEQUENCE [LARGE SCALE GENOMIC DNA]</scope>
    <source>
        <strain evidence="11 12">CECT 8504</strain>
    </source>
</reference>
<evidence type="ECO:0000256" key="8">
    <source>
        <dbReference type="ARBA" id="ARBA00022989"/>
    </source>
</evidence>
<dbReference type="RefSeq" id="WP_108894478.1">
    <property type="nucleotide sequence ID" value="NZ_ONZF01000005.1"/>
</dbReference>
<dbReference type="GO" id="GO:0006935">
    <property type="term" value="P:chemotaxis"/>
    <property type="evidence" value="ECO:0007669"/>
    <property type="project" value="UniProtKB-KW"/>
</dbReference>
<keyword evidence="5 10" id="KW-0145">Chemotaxis</keyword>
<comment type="similarity">
    <text evidence="3 10">Belongs to the FliL family.</text>
</comment>
<organism evidence="11 12">
    <name type="scientific">Palleronia abyssalis</name>
    <dbReference type="NCBI Taxonomy" id="1501240"/>
    <lineage>
        <taxon>Bacteria</taxon>
        <taxon>Pseudomonadati</taxon>
        <taxon>Pseudomonadota</taxon>
        <taxon>Alphaproteobacteria</taxon>
        <taxon>Rhodobacterales</taxon>
        <taxon>Roseobacteraceae</taxon>
        <taxon>Palleronia</taxon>
    </lineage>
</organism>
<dbReference type="AlphaFoldDB" id="A0A2R8BWZ5"/>
<dbReference type="Proteomes" id="UP000244912">
    <property type="component" value="Unassembled WGS sequence"/>
</dbReference>
<gene>
    <name evidence="11" type="primary">fliL</name>
    <name evidence="11" type="ORF">PAA8504_02490</name>
</gene>
<keyword evidence="11" id="KW-0969">Cilium</keyword>
<evidence type="ECO:0000313" key="12">
    <source>
        <dbReference type="Proteomes" id="UP000244912"/>
    </source>
</evidence>
<keyword evidence="10" id="KW-0997">Cell inner membrane</keyword>
<evidence type="ECO:0000256" key="5">
    <source>
        <dbReference type="ARBA" id="ARBA00022500"/>
    </source>
</evidence>
<keyword evidence="6 10" id="KW-0812">Transmembrane</keyword>
<keyword evidence="7 10" id="KW-0283">Flagellar rotation</keyword>
<evidence type="ECO:0000256" key="3">
    <source>
        <dbReference type="ARBA" id="ARBA00008281"/>
    </source>
</evidence>
<evidence type="ECO:0000256" key="10">
    <source>
        <dbReference type="RuleBase" id="RU364125"/>
    </source>
</evidence>
<evidence type="ECO:0000256" key="4">
    <source>
        <dbReference type="ARBA" id="ARBA00022475"/>
    </source>
</evidence>
<keyword evidence="11" id="KW-0282">Flagellum</keyword>
<dbReference type="GO" id="GO:0009425">
    <property type="term" value="C:bacterial-type flagellum basal body"/>
    <property type="evidence" value="ECO:0007669"/>
    <property type="project" value="InterPro"/>
</dbReference>
<evidence type="ECO:0000313" key="11">
    <source>
        <dbReference type="EMBL" id="SPJ24653.1"/>
    </source>
</evidence>
<evidence type="ECO:0000256" key="9">
    <source>
        <dbReference type="ARBA" id="ARBA00023136"/>
    </source>
</evidence>
<keyword evidence="4" id="KW-1003">Cell membrane</keyword>
<dbReference type="Pfam" id="PF03748">
    <property type="entry name" value="FliL"/>
    <property type="match status" value="1"/>
</dbReference>
<keyword evidence="9 10" id="KW-0472">Membrane</keyword>
<dbReference type="GO" id="GO:0005886">
    <property type="term" value="C:plasma membrane"/>
    <property type="evidence" value="ECO:0007669"/>
    <property type="project" value="UniProtKB-SubCell"/>
</dbReference>
<dbReference type="EMBL" id="ONZF01000005">
    <property type="protein sequence ID" value="SPJ24653.1"/>
    <property type="molecule type" value="Genomic_DNA"/>
</dbReference>
<evidence type="ECO:0000256" key="2">
    <source>
        <dbReference type="ARBA" id="ARBA00004162"/>
    </source>
</evidence>
<comment type="subcellular location">
    <subcellularLocation>
        <location evidence="10">Cell inner membrane</location>
    </subcellularLocation>
    <subcellularLocation>
        <location evidence="2">Cell membrane</location>
        <topology evidence="2">Single-pass membrane protein</topology>
    </subcellularLocation>
</comment>